<name>A0A1B1PAI6_9CAUD</name>
<dbReference type="GeneID" id="29062581"/>
<protein>
    <submittedName>
        <fullName evidence="1">Uncharacterized protein</fullName>
    </submittedName>
</protein>
<gene>
    <name evidence="1" type="ORF">CLAUDI_23</name>
</gene>
<organism evidence="1 2">
    <name type="scientific">Bacillus phage Claudi</name>
    <dbReference type="NCBI Taxonomy" id="1874001"/>
    <lineage>
        <taxon>Viruses</taxon>
        <taxon>Duplodnaviria</taxon>
        <taxon>Heunggongvirae</taxon>
        <taxon>Uroviricota</taxon>
        <taxon>Caudoviricetes</taxon>
        <taxon>Salasmaviridae</taxon>
        <taxon>Northropvirinae</taxon>
        <taxon>Claudivirus</taxon>
        <taxon>Claudivirus claudi</taxon>
    </lineage>
</organism>
<keyword evidence="2" id="KW-1185">Reference proteome</keyword>
<dbReference type="KEGG" id="vg:29062581"/>
<dbReference type="RefSeq" id="YP_009279591.1">
    <property type="nucleotide sequence ID" value="NC_031015.1"/>
</dbReference>
<accession>A0A1B1PAI6</accession>
<sequence length="50" mass="6031">MIYKCEKCKCEIGKTTWVHYNSLCGSCYWKWVESLPLIERIMFLNQEVLI</sequence>
<evidence type="ECO:0000313" key="1">
    <source>
        <dbReference type="EMBL" id="ANT41177.1"/>
    </source>
</evidence>
<reference evidence="2" key="1">
    <citation type="submission" date="2016-05" db="EMBL/GenBank/DDBJ databases">
        <authorList>
            <person name="Carter D."/>
            <person name="Cochran E."/>
            <person name="Johnson A."/>
        </authorList>
    </citation>
    <scope>NUCLEOTIDE SEQUENCE [LARGE SCALE GENOMIC DNA]</scope>
</reference>
<dbReference type="Proteomes" id="UP000204264">
    <property type="component" value="Segment"/>
</dbReference>
<dbReference type="EMBL" id="KX349900">
    <property type="protein sequence ID" value="ANT41177.1"/>
    <property type="molecule type" value="Genomic_DNA"/>
</dbReference>
<evidence type="ECO:0000313" key="2">
    <source>
        <dbReference type="Proteomes" id="UP000204264"/>
    </source>
</evidence>
<proteinExistence type="predicted"/>